<reference evidence="18" key="1">
    <citation type="submission" date="2013-09" db="EMBL/GenBank/DDBJ databases">
        <title>The Genome Sequence of Anopheles culicifacies species A.</title>
        <authorList>
            <consortium name="The Broad Institute Genomics Platform"/>
            <person name="Neafsey D.E."/>
            <person name="Besansky N."/>
            <person name="Howell P."/>
            <person name="Walton C."/>
            <person name="Young S.K."/>
            <person name="Zeng Q."/>
            <person name="Gargeya S."/>
            <person name="Fitzgerald M."/>
            <person name="Haas B."/>
            <person name="Abouelleil A."/>
            <person name="Allen A.W."/>
            <person name="Alvarado L."/>
            <person name="Arachchi H.M."/>
            <person name="Berlin A.M."/>
            <person name="Chapman S.B."/>
            <person name="Gainer-Dewar J."/>
            <person name="Goldberg J."/>
            <person name="Griggs A."/>
            <person name="Gujja S."/>
            <person name="Hansen M."/>
            <person name="Howarth C."/>
            <person name="Imamovic A."/>
            <person name="Ireland A."/>
            <person name="Larimer J."/>
            <person name="McCowan C."/>
            <person name="Murphy C."/>
            <person name="Pearson M."/>
            <person name="Poon T.W."/>
            <person name="Priest M."/>
            <person name="Roberts A."/>
            <person name="Saif S."/>
            <person name="Shea T."/>
            <person name="Sisk P."/>
            <person name="Sykes S."/>
            <person name="Wortman J."/>
            <person name="Nusbaum C."/>
            <person name="Birren B."/>
        </authorList>
    </citation>
    <scope>NUCLEOTIDE SEQUENCE [LARGE SCALE GENOMIC DNA]</scope>
    <source>
        <strain evidence="18">A-37</strain>
    </source>
</reference>
<evidence type="ECO:0000256" key="10">
    <source>
        <dbReference type="ARBA" id="ARBA00023128"/>
    </source>
</evidence>
<keyword evidence="9" id="KW-0805">Transcription regulation</keyword>
<feature type="region of interest" description="Disordered" evidence="16">
    <location>
        <begin position="449"/>
        <end position="483"/>
    </location>
</feature>
<evidence type="ECO:0000256" key="11">
    <source>
        <dbReference type="ARBA" id="ARBA00023163"/>
    </source>
</evidence>
<keyword evidence="5 15" id="KW-0808">Transferase</keyword>
<evidence type="ECO:0000313" key="18">
    <source>
        <dbReference type="Proteomes" id="UP000075883"/>
    </source>
</evidence>
<dbReference type="PROSITE" id="PS51689">
    <property type="entry name" value="SAM_RNA_A_N6_MT"/>
    <property type="match status" value="1"/>
</dbReference>
<evidence type="ECO:0000256" key="2">
    <source>
        <dbReference type="ARBA" id="ARBA00018369"/>
    </source>
</evidence>
<evidence type="ECO:0000256" key="8">
    <source>
        <dbReference type="ARBA" id="ARBA00022946"/>
    </source>
</evidence>
<dbReference type="GO" id="GO:0006391">
    <property type="term" value="P:transcription initiation at mitochondrial promoter"/>
    <property type="evidence" value="ECO:0007669"/>
    <property type="project" value="TreeGrafter"/>
</dbReference>
<comment type="caution">
    <text evidence="15">Lacks conserved residue(s) required for the propagation of feature annotation.</text>
</comment>
<feature type="binding site" evidence="15">
    <location>
        <position position="170"/>
    </location>
    <ligand>
        <name>S-adenosyl-L-methionine</name>
        <dbReference type="ChEBI" id="CHEBI:59789"/>
    </ligand>
</feature>
<keyword evidence="7 15" id="KW-0694">RNA-binding</keyword>
<comment type="similarity">
    <text evidence="15">Belongs to the class I-like SAM-binding methyltransferase superfamily. rRNA adenine N(6)-methyltransferase family.</text>
</comment>
<dbReference type="GO" id="GO:0003723">
    <property type="term" value="F:RNA binding"/>
    <property type="evidence" value="ECO:0007669"/>
    <property type="project" value="UniProtKB-UniRule"/>
</dbReference>
<evidence type="ECO:0000256" key="5">
    <source>
        <dbReference type="ARBA" id="ARBA00022679"/>
    </source>
</evidence>
<feature type="compositionally biased region" description="Basic and acidic residues" evidence="16">
    <location>
        <begin position="465"/>
        <end position="483"/>
    </location>
</feature>
<dbReference type="GO" id="GO:0005759">
    <property type="term" value="C:mitochondrial matrix"/>
    <property type="evidence" value="ECO:0007669"/>
    <property type="project" value="TreeGrafter"/>
</dbReference>
<evidence type="ECO:0000256" key="14">
    <source>
        <dbReference type="ARBA" id="ARBA00032796"/>
    </source>
</evidence>
<keyword evidence="6 15" id="KW-0949">S-adenosyl-L-methionine</keyword>
<dbReference type="SUPFAM" id="SSF53335">
    <property type="entry name" value="S-adenosyl-L-methionine-dependent methyltransferases"/>
    <property type="match status" value="1"/>
</dbReference>
<dbReference type="PANTHER" id="PTHR11727">
    <property type="entry name" value="DIMETHYLADENOSINE TRANSFERASE"/>
    <property type="match status" value="1"/>
</dbReference>
<evidence type="ECO:0000256" key="4">
    <source>
        <dbReference type="ARBA" id="ARBA00022603"/>
    </source>
</evidence>
<keyword evidence="8" id="KW-0809">Transit peptide</keyword>
<evidence type="ECO:0000256" key="7">
    <source>
        <dbReference type="ARBA" id="ARBA00022884"/>
    </source>
</evidence>
<dbReference type="GO" id="GO:0034246">
    <property type="term" value="F:mitochondrial transcription factor activity"/>
    <property type="evidence" value="ECO:0007669"/>
    <property type="project" value="TreeGrafter"/>
</dbReference>
<dbReference type="EMBL" id="AXCM01000026">
    <property type="status" value="NOT_ANNOTATED_CDS"/>
    <property type="molecule type" value="Genomic_DNA"/>
</dbReference>
<proteinExistence type="inferred from homology"/>
<evidence type="ECO:0000256" key="6">
    <source>
        <dbReference type="ARBA" id="ARBA00022691"/>
    </source>
</evidence>
<keyword evidence="3" id="KW-0698">rRNA processing</keyword>
<dbReference type="VEuPathDB" id="VectorBase:ACUA024219"/>
<keyword evidence="18" id="KW-1185">Reference proteome</keyword>
<keyword evidence="11" id="KW-0804">Transcription</keyword>
<organism evidence="17 18">
    <name type="scientific">Anopheles culicifacies</name>
    <dbReference type="NCBI Taxonomy" id="139723"/>
    <lineage>
        <taxon>Eukaryota</taxon>
        <taxon>Metazoa</taxon>
        <taxon>Ecdysozoa</taxon>
        <taxon>Arthropoda</taxon>
        <taxon>Hexapoda</taxon>
        <taxon>Insecta</taxon>
        <taxon>Pterygota</taxon>
        <taxon>Neoptera</taxon>
        <taxon>Endopterygota</taxon>
        <taxon>Diptera</taxon>
        <taxon>Nematocera</taxon>
        <taxon>Culicoidea</taxon>
        <taxon>Culicidae</taxon>
        <taxon>Anophelinae</taxon>
        <taxon>Anopheles</taxon>
        <taxon>culicifacies species complex</taxon>
    </lineage>
</organism>
<accession>A0A182MR20</accession>
<feature type="binding site" evidence="15">
    <location>
        <position position="146"/>
    </location>
    <ligand>
        <name>S-adenosyl-L-methionine</name>
        <dbReference type="ChEBI" id="CHEBI:59789"/>
    </ligand>
</feature>
<keyword evidence="4 15" id="KW-0489">Methyltransferase</keyword>
<dbReference type="InterPro" id="IPR001737">
    <property type="entry name" value="KsgA/Erm"/>
</dbReference>
<dbReference type="EnsemblMetazoa" id="ACUA024219-RA">
    <property type="protein sequence ID" value="ACUA024219-PA"/>
    <property type="gene ID" value="ACUA024219"/>
</dbReference>
<name>A0A182MR20_9DIPT</name>
<dbReference type="STRING" id="139723.A0A182MR20"/>
<evidence type="ECO:0000256" key="15">
    <source>
        <dbReference type="PROSITE-ProRule" id="PRU01026"/>
    </source>
</evidence>
<protein>
    <recommendedName>
        <fullName evidence="2">Dimethyladenosine transferase 2, mitochondrial</fullName>
    </recommendedName>
    <alternativeName>
        <fullName evidence="12">Mitochondrial 12S rRNA dimethylase 2</fullName>
    </alternativeName>
    <alternativeName>
        <fullName evidence="13">Mitochondrial transcription factor B2</fullName>
    </alternativeName>
    <alternativeName>
        <fullName evidence="14">S-adenosylmethionine-6-N', N'-adenosyl(rRNA) dimethyltransferase 2</fullName>
    </alternativeName>
</protein>
<dbReference type="GO" id="GO:0000179">
    <property type="term" value="F:rRNA (adenine-N6,N6-)-dimethyltransferase activity"/>
    <property type="evidence" value="ECO:0007669"/>
    <property type="project" value="UniProtKB-UniRule"/>
</dbReference>
<dbReference type="InterPro" id="IPR029063">
    <property type="entry name" value="SAM-dependent_MTases_sf"/>
</dbReference>
<evidence type="ECO:0000256" key="16">
    <source>
        <dbReference type="SAM" id="MobiDB-lite"/>
    </source>
</evidence>
<evidence type="ECO:0000256" key="1">
    <source>
        <dbReference type="ARBA" id="ARBA00004173"/>
    </source>
</evidence>
<dbReference type="PIRSF" id="PIRSF027833">
    <property type="entry name" value="MtTFB2"/>
    <property type="match status" value="1"/>
</dbReference>
<dbReference type="PANTHER" id="PTHR11727:SF13">
    <property type="entry name" value="DIMETHYLADENOSINE TRANSFERASE 2, MITOCHONDRIAL"/>
    <property type="match status" value="1"/>
</dbReference>
<feature type="binding site" evidence="15">
    <location>
        <position position="97"/>
    </location>
    <ligand>
        <name>S-adenosyl-L-methionine</name>
        <dbReference type="ChEBI" id="CHEBI:59789"/>
    </ligand>
</feature>
<comment type="subcellular location">
    <subcellularLocation>
        <location evidence="1">Mitochondrion</location>
    </subcellularLocation>
</comment>
<reference evidence="17" key="2">
    <citation type="submission" date="2020-05" db="UniProtKB">
        <authorList>
            <consortium name="EnsemblMetazoa"/>
        </authorList>
    </citation>
    <scope>IDENTIFICATION</scope>
    <source>
        <strain evidence="17">A-37</strain>
    </source>
</reference>
<sequence>MTGNSLHITRNILARWRNIQTSLCRSAVNDAALLKPKASRVRKPKATTTSTFSADIAVPKDVLEHFQTAEGMDASVLRHFPPSILRKSSLNTERFYVANQETAEQIATVITKDLPPDRLLVEVNPGPGLLTEQIMKRNVTNLRLYETEPSFEMRLQSSLNLPRNVLRIGDFNGLWRLSYLDGFDNGRRVLKLLDGIPQRKWNDEVSFRLFSVVGTMKFLRYLINSITHQSEFYSLGRYEMFVVMSPLLFAQISSTKTGGYKLYRGSTIVFQVYFEHELLGKVRRKHFLPWCTTGGTKKVRTLHQKLIEDGAEEWYLVKIVPRKNLHDHLLPDNLGLFASFVTQHYVSRRNRIIPSLEHWIPHCGARLILNTNYTRRSTKTGSVENVLPGQLLKSMPLSSNDYADNMNIYTEFGELTPTQVLTLFNEFINWSEFHQSPFMQAVESQKHKQRLMRQLDDEESIDESNEQHVTAEKSIKMKKQGET</sequence>
<evidence type="ECO:0000256" key="9">
    <source>
        <dbReference type="ARBA" id="ARBA00023015"/>
    </source>
</evidence>
<evidence type="ECO:0000256" key="13">
    <source>
        <dbReference type="ARBA" id="ARBA00031609"/>
    </source>
</evidence>
<evidence type="ECO:0000313" key="17">
    <source>
        <dbReference type="EnsemblMetazoa" id="ACUA024219-PA"/>
    </source>
</evidence>
<dbReference type="Gene3D" id="3.40.50.150">
    <property type="entry name" value="Vaccinia Virus protein VP39"/>
    <property type="match status" value="1"/>
</dbReference>
<evidence type="ECO:0000256" key="12">
    <source>
        <dbReference type="ARBA" id="ARBA00029708"/>
    </source>
</evidence>
<dbReference type="AlphaFoldDB" id="A0A182MR20"/>
<dbReference type="Proteomes" id="UP000075883">
    <property type="component" value="Unassembled WGS sequence"/>
</dbReference>
<keyword evidence="10" id="KW-0496">Mitochondrion</keyword>
<evidence type="ECO:0000256" key="3">
    <source>
        <dbReference type="ARBA" id="ARBA00022552"/>
    </source>
</evidence>